<feature type="region of interest" description="Disordered" evidence="1">
    <location>
        <begin position="1"/>
        <end position="114"/>
    </location>
</feature>
<keyword evidence="3" id="KW-1185">Reference proteome</keyword>
<feature type="compositionally biased region" description="Acidic residues" evidence="1">
    <location>
        <begin position="47"/>
        <end position="56"/>
    </location>
</feature>
<protein>
    <submittedName>
        <fullName evidence="2">Uncharacterized protein</fullName>
    </submittedName>
</protein>
<reference evidence="3" key="1">
    <citation type="journal article" date="2014" name="Proc. Natl. Acad. Sci. U.S.A.">
        <title>Extensive sampling of basidiomycete genomes demonstrates inadequacy of the white-rot/brown-rot paradigm for wood decay fungi.</title>
        <authorList>
            <person name="Riley R."/>
            <person name="Salamov A.A."/>
            <person name="Brown D.W."/>
            <person name="Nagy L.G."/>
            <person name="Floudas D."/>
            <person name="Held B.W."/>
            <person name="Levasseur A."/>
            <person name="Lombard V."/>
            <person name="Morin E."/>
            <person name="Otillar R."/>
            <person name="Lindquist E.A."/>
            <person name="Sun H."/>
            <person name="LaButti K.M."/>
            <person name="Schmutz J."/>
            <person name="Jabbour D."/>
            <person name="Luo H."/>
            <person name="Baker S.E."/>
            <person name="Pisabarro A.G."/>
            <person name="Walton J.D."/>
            <person name="Blanchette R.A."/>
            <person name="Henrissat B."/>
            <person name="Martin F."/>
            <person name="Cullen D."/>
            <person name="Hibbett D.S."/>
            <person name="Grigoriev I.V."/>
        </authorList>
    </citation>
    <scope>NUCLEOTIDE SEQUENCE [LARGE SCALE GENOMIC DNA]</scope>
    <source>
        <strain evidence="3">FD-172 SS1</strain>
    </source>
</reference>
<name>A0A067LTW9_BOTB1</name>
<dbReference type="InParanoid" id="A0A067LTW9"/>
<organism evidence="2 3">
    <name type="scientific">Botryobasidium botryosum (strain FD-172 SS1)</name>
    <dbReference type="NCBI Taxonomy" id="930990"/>
    <lineage>
        <taxon>Eukaryota</taxon>
        <taxon>Fungi</taxon>
        <taxon>Dikarya</taxon>
        <taxon>Basidiomycota</taxon>
        <taxon>Agaricomycotina</taxon>
        <taxon>Agaricomycetes</taxon>
        <taxon>Cantharellales</taxon>
        <taxon>Botryobasidiaceae</taxon>
        <taxon>Botryobasidium</taxon>
    </lineage>
</organism>
<dbReference type="HOGENOM" id="CLU_510874_0_0_1"/>
<feature type="region of interest" description="Disordered" evidence="1">
    <location>
        <begin position="404"/>
        <end position="430"/>
    </location>
</feature>
<evidence type="ECO:0000256" key="1">
    <source>
        <dbReference type="SAM" id="MobiDB-lite"/>
    </source>
</evidence>
<evidence type="ECO:0000313" key="3">
    <source>
        <dbReference type="Proteomes" id="UP000027195"/>
    </source>
</evidence>
<dbReference type="Proteomes" id="UP000027195">
    <property type="component" value="Unassembled WGS sequence"/>
</dbReference>
<feature type="compositionally biased region" description="Polar residues" evidence="1">
    <location>
        <begin position="23"/>
        <end position="38"/>
    </location>
</feature>
<feature type="compositionally biased region" description="Pro residues" evidence="1">
    <location>
        <begin position="412"/>
        <end position="423"/>
    </location>
</feature>
<dbReference type="AlphaFoldDB" id="A0A067LTW9"/>
<accession>A0A067LTW9</accession>
<proteinExistence type="predicted"/>
<evidence type="ECO:0000313" key="2">
    <source>
        <dbReference type="EMBL" id="KDQ05680.1"/>
    </source>
</evidence>
<dbReference type="EMBL" id="KL198208">
    <property type="protein sequence ID" value="KDQ05680.1"/>
    <property type="molecule type" value="Genomic_DNA"/>
</dbReference>
<gene>
    <name evidence="2" type="ORF">BOTBODRAFT_182323</name>
</gene>
<sequence length="533" mass="59004">MPSRSAKPSRRNVAGGVVRERSPSTSTTGAHSKGSTGDSDTESQKDDADEGEDTEKDDSKEDTEKDDSDEDTKKDNSEEDNSGKGGDSSGKGDANDQSAAEKAPAPTPTIASRKKSKKNTFVFVGPEGDVWNFQRRKSSLIQSQEQYSWVMGFYHEFRMNTRHGRGKAWFTKNVLPEYIQRYGMNGLDKVKVQKVLYKLLNNRATTSAVKARALHKSLGVSGRAPSAKEIFNKSIHDELIDKARMERKKQVAEQAKSIEVRTKADFQALSTLNIRNALAKTAWEELDPNEQAVYKAMADVEKEQRQLLREGRRVNPSFVLGNLSNILKGFFEDLQQSLPAWSFHLQACGAKSNGEEKTYTLDFAPAGAPSYKVWMGEDYATFKKKWADYAAILKAARDSAALTKDHVRTTTPPAPAPPAPAPPAHGGKATPALPMLDHQVGTAEIMGMFLKFAERLWDDTFSDAEAVSPLFRWEAIAKDPDAYLTSTSVPPDVKFHEDGTLDRADLFKLYAHVYEGQGLEPPLFAFLSEAEII</sequence>